<keyword evidence="1" id="KW-0472">Membrane</keyword>
<dbReference type="Proteomes" id="UP001172673">
    <property type="component" value="Unassembled WGS sequence"/>
</dbReference>
<sequence>MEQPRGVVVFFEGFAGTLSPTKDEPQIKKMSGREIVPEDPSFGVQVVATRPLALQGTGVSPDDAPAVLREARRISGFLAERPSTPGDDRFRLPSLTKAVRKEDNQGHSLPNLGRQTLIAVASMLDSLRLLCGTRPLPAGVTRLEWTCRCGHRSYDDYLASAEAVNILATKMLSGGAVVRAETSTNAKSPLSLVVTAISNKFNAVRNVLKQRDVEDQIAPHLDVEMHELPGEAEAKAIKFVGICFQGRSFKRWLVDMQIVSVEPPAEVSNDRELFTILKYMYNQEWRSMIGVAVSSIHFVRFFLRPSSSNYRIVVDNIKEGEHPPRSNLSYEYAILDKDIFGKGVAPGSNWMKHLLFNPGDAFNDTTCLEAFPKKLEEKHAWVKGGKNIAWGVYLKTKPQKLWALILRAVSLLAAVVIVSTLALVDTEYKLVLGVIGGLCTVLAAYVDVLEELVYKEKSRDKEE</sequence>
<evidence type="ECO:0000256" key="1">
    <source>
        <dbReference type="SAM" id="Phobius"/>
    </source>
</evidence>
<organism evidence="2 3">
    <name type="scientific">Cladophialophora chaetospira</name>
    <dbReference type="NCBI Taxonomy" id="386627"/>
    <lineage>
        <taxon>Eukaryota</taxon>
        <taxon>Fungi</taxon>
        <taxon>Dikarya</taxon>
        <taxon>Ascomycota</taxon>
        <taxon>Pezizomycotina</taxon>
        <taxon>Eurotiomycetes</taxon>
        <taxon>Chaetothyriomycetidae</taxon>
        <taxon>Chaetothyriales</taxon>
        <taxon>Herpotrichiellaceae</taxon>
        <taxon>Cladophialophora</taxon>
    </lineage>
</organism>
<gene>
    <name evidence="2" type="ORF">H2200_008799</name>
</gene>
<accession>A0AA39CG15</accession>
<evidence type="ECO:0000313" key="3">
    <source>
        <dbReference type="Proteomes" id="UP001172673"/>
    </source>
</evidence>
<dbReference type="EMBL" id="JAPDRK010000013">
    <property type="protein sequence ID" value="KAJ9606790.1"/>
    <property type="molecule type" value="Genomic_DNA"/>
</dbReference>
<proteinExistence type="predicted"/>
<dbReference type="AlphaFoldDB" id="A0AA39CG15"/>
<keyword evidence="3" id="KW-1185">Reference proteome</keyword>
<keyword evidence="1" id="KW-0812">Transmembrane</keyword>
<feature type="transmembrane region" description="Helical" evidence="1">
    <location>
        <begin position="404"/>
        <end position="424"/>
    </location>
</feature>
<keyword evidence="1" id="KW-1133">Transmembrane helix</keyword>
<name>A0AA39CG15_9EURO</name>
<protein>
    <submittedName>
        <fullName evidence="2">Uncharacterized protein</fullName>
    </submittedName>
</protein>
<reference evidence="2" key="1">
    <citation type="submission" date="2022-10" db="EMBL/GenBank/DDBJ databases">
        <title>Culturing micro-colonial fungi from biological soil crusts in the Mojave desert and describing Neophaeococcomyces mojavensis, and introducing the new genera and species Taxawa tesnikishii.</title>
        <authorList>
            <person name="Kurbessoian T."/>
            <person name="Stajich J.E."/>
        </authorList>
    </citation>
    <scope>NUCLEOTIDE SEQUENCE</scope>
    <source>
        <strain evidence="2">TK_41</strain>
    </source>
</reference>
<comment type="caution">
    <text evidence="2">The sequence shown here is derived from an EMBL/GenBank/DDBJ whole genome shotgun (WGS) entry which is preliminary data.</text>
</comment>
<feature type="transmembrane region" description="Helical" evidence="1">
    <location>
        <begin position="430"/>
        <end position="449"/>
    </location>
</feature>
<evidence type="ECO:0000313" key="2">
    <source>
        <dbReference type="EMBL" id="KAJ9606790.1"/>
    </source>
</evidence>